<dbReference type="InterPro" id="IPR036388">
    <property type="entry name" value="WH-like_DNA-bd_sf"/>
</dbReference>
<evidence type="ECO:0000313" key="3">
    <source>
        <dbReference type="Proteomes" id="UP000095229"/>
    </source>
</evidence>
<dbReference type="PRINTS" id="PR00038">
    <property type="entry name" value="HTHLUXR"/>
</dbReference>
<dbReference type="Gene3D" id="1.10.10.10">
    <property type="entry name" value="Winged helix-like DNA-binding domain superfamily/Winged helix DNA-binding domain"/>
    <property type="match status" value="1"/>
</dbReference>
<dbReference type="CDD" id="cd06170">
    <property type="entry name" value="LuxR_C_like"/>
    <property type="match status" value="1"/>
</dbReference>
<dbReference type="GO" id="GO:0006355">
    <property type="term" value="P:regulation of DNA-templated transcription"/>
    <property type="evidence" value="ECO:0007669"/>
    <property type="project" value="InterPro"/>
</dbReference>
<dbReference type="OrthoDB" id="5650388at2"/>
<dbReference type="GO" id="GO:0003677">
    <property type="term" value="F:DNA binding"/>
    <property type="evidence" value="ECO:0007669"/>
    <property type="project" value="InterPro"/>
</dbReference>
<protein>
    <submittedName>
        <fullName evidence="2">Transcriptional activator protein LasR</fullName>
    </submittedName>
</protein>
<dbReference type="Proteomes" id="UP000095229">
    <property type="component" value="Unassembled WGS sequence"/>
</dbReference>
<dbReference type="InterPro" id="IPR000792">
    <property type="entry name" value="Tscrpt_reg_LuxR_C"/>
</dbReference>
<dbReference type="PROSITE" id="PS50043">
    <property type="entry name" value="HTH_LUXR_2"/>
    <property type="match status" value="1"/>
</dbReference>
<dbReference type="EMBL" id="LSOG01000082">
    <property type="protein sequence ID" value="OEH45994.1"/>
    <property type="molecule type" value="Genomic_DNA"/>
</dbReference>
<dbReference type="InterPro" id="IPR016032">
    <property type="entry name" value="Sig_transdc_resp-reg_C-effctor"/>
</dbReference>
<dbReference type="SUPFAM" id="SSF46894">
    <property type="entry name" value="C-terminal effector domain of the bipartite response regulators"/>
    <property type="match status" value="1"/>
</dbReference>
<evidence type="ECO:0000259" key="1">
    <source>
        <dbReference type="PROSITE" id="PS50043"/>
    </source>
</evidence>
<dbReference type="RefSeq" id="WP_058516747.1">
    <property type="nucleotide sequence ID" value="NZ_CAAAIE010000002.1"/>
</dbReference>
<dbReference type="PATRIC" id="fig|45071.6.peg.908"/>
<organism evidence="2 3">
    <name type="scientific">Legionella parisiensis</name>
    <dbReference type="NCBI Taxonomy" id="45071"/>
    <lineage>
        <taxon>Bacteria</taxon>
        <taxon>Pseudomonadati</taxon>
        <taxon>Pseudomonadota</taxon>
        <taxon>Gammaproteobacteria</taxon>
        <taxon>Legionellales</taxon>
        <taxon>Legionellaceae</taxon>
        <taxon>Legionella</taxon>
    </lineage>
</organism>
<reference evidence="2 3" key="1">
    <citation type="submission" date="2016-02" db="EMBL/GenBank/DDBJ databases">
        <title>Secondary metabolites in Legionella.</title>
        <authorList>
            <person name="Tobias N.J."/>
            <person name="Bode H.B."/>
        </authorList>
    </citation>
    <scope>NUCLEOTIDE SEQUENCE [LARGE SCALE GENOMIC DNA]</scope>
    <source>
        <strain evidence="2 3">DSM 19216</strain>
    </source>
</reference>
<dbReference type="AlphaFoldDB" id="A0A1E5JN90"/>
<dbReference type="STRING" id="45071.Lpar_0846"/>
<sequence>MSTVELINYTDLVNHICNDLFKLTGINHFSYVEINNQGNLIWLGSDSNYLEKCINQQLVKNAPTSILKTYPKTGFYLIDVYQDEYKQYSLPVFQLLNHFDYGHSFRILEITDSCTIKLYSFDAPLGKQDMNHVYLNNLHVFKKFNLHFENQIASIRNKINHNHLQEDQHSEFTHLWDLTFRQNNFIEHTPPAAFYSLESKVPITPREKEVLFWYFKGKTSDETAKLLNVSRRTIERHFENLREKFGCFSKSQIALKLMA</sequence>
<keyword evidence="3" id="KW-1185">Reference proteome</keyword>
<accession>A0A1E5JN90</accession>
<name>A0A1E5JN90_9GAMM</name>
<gene>
    <name evidence="2" type="primary">lasR_2</name>
    <name evidence="2" type="ORF">lpari_03046</name>
</gene>
<comment type="caution">
    <text evidence="2">The sequence shown here is derived from an EMBL/GenBank/DDBJ whole genome shotgun (WGS) entry which is preliminary data.</text>
</comment>
<evidence type="ECO:0000313" key="2">
    <source>
        <dbReference type="EMBL" id="OEH45994.1"/>
    </source>
</evidence>
<feature type="domain" description="HTH luxR-type" evidence="1">
    <location>
        <begin position="196"/>
        <end position="259"/>
    </location>
</feature>
<proteinExistence type="predicted"/>
<dbReference type="Pfam" id="PF00196">
    <property type="entry name" value="GerE"/>
    <property type="match status" value="1"/>
</dbReference>
<dbReference type="SMART" id="SM00421">
    <property type="entry name" value="HTH_LUXR"/>
    <property type="match status" value="1"/>
</dbReference>